<dbReference type="AlphaFoldDB" id="A0A5B9DBC8"/>
<evidence type="ECO:0000313" key="2">
    <source>
        <dbReference type="EMBL" id="QEE16434.1"/>
    </source>
</evidence>
<feature type="compositionally biased region" description="Basic residues" evidence="1">
    <location>
        <begin position="58"/>
        <end position="74"/>
    </location>
</feature>
<feature type="compositionally biased region" description="Basic and acidic residues" evidence="1">
    <location>
        <begin position="48"/>
        <end position="57"/>
    </location>
</feature>
<dbReference type="EMBL" id="CP042905">
    <property type="protein sequence ID" value="QEE16434.1"/>
    <property type="molecule type" value="Genomic_DNA"/>
</dbReference>
<feature type="region of interest" description="Disordered" evidence="1">
    <location>
        <begin position="48"/>
        <end position="74"/>
    </location>
</feature>
<organism evidence="2 3">
    <name type="scientific">Promethearchaeum syntrophicum</name>
    <dbReference type="NCBI Taxonomy" id="2594042"/>
    <lineage>
        <taxon>Archaea</taxon>
        <taxon>Promethearchaeati</taxon>
        <taxon>Promethearchaeota</taxon>
        <taxon>Promethearchaeia</taxon>
        <taxon>Promethearchaeales</taxon>
        <taxon>Promethearchaeaceae</taxon>
        <taxon>Promethearchaeum</taxon>
    </lineage>
</organism>
<keyword evidence="3" id="KW-1185">Reference proteome</keyword>
<evidence type="ECO:0000256" key="1">
    <source>
        <dbReference type="SAM" id="MobiDB-lite"/>
    </source>
</evidence>
<name>A0A5B9DBC8_9ARCH</name>
<gene>
    <name evidence="2" type="ORF">DSAG12_02264</name>
</gene>
<dbReference type="Proteomes" id="UP000321408">
    <property type="component" value="Chromosome"/>
</dbReference>
<dbReference type="GeneID" id="41330252"/>
<dbReference type="KEGG" id="psyt:DSAG12_02264"/>
<dbReference type="RefSeq" id="WP_147663312.1">
    <property type="nucleotide sequence ID" value="NZ_CP042905.2"/>
</dbReference>
<reference evidence="2 3" key="2">
    <citation type="journal article" date="2024" name="Int. J. Syst. Evol. Microbiol.">
        <title>Promethearchaeum syntrophicum gen. nov., sp. nov., an anaerobic, obligately syntrophic archaeon, the first isolate of the lineage 'Asgard' archaea, and proposal of the new archaeal phylum Promethearchaeota phyl. nov. and kingdom Promethearchaeati regn. nov.</title>
        <authorList>
            <person name="Imachi H."/>
            <person name="Nobu M.K."/>
            <person name="Kato S."/>
            <person name="Takaki Y."/>
            <person name="Miyazaki M."/>
            <person name="Miyata M."/>
            <person name="Ogawara M."/>
            <person name="Saito Y."/>
            <person name="Sakai S."/>
            <person name="Tahara Y.O."/>
            <person name="Takano Y."/>
            <person name="Tasumi E."/>
            <person name="Uematsu K."/>
            <person name="Yoshimura T."/>
            <person name="Itoh T."/>
            <person name="Ohkuma M."/>
            <person name="Takai K."/>
        </authorList>
    </citation>
    <scope>NUCLEOTIDE SEQUENCE [LARGE SCALE GENOMIC DNA]</scope>
    <source>
        <strain evidence="2 3">MK-D1</strain>
    </source>
</reference>
<reference evidence="2 3" key="1">
    <citation type="journal article" date="2020" name="Nature">
        <title>Isolation of an archaeon at the prokaryote-eukaryote interface.</title>
        <authorList>
            <person name="Imachi H."/>
            <person name="Nobu M.K."/>
            <person name="Nakahara N."/>
            <person name="Morono Y."/>
            <person name="Ogawara M."/>
            <person name="Takaki Y."/>
            <person name="Takano Y."/>
            <person name="Uematsu K."/>
            <person name="Ikuta T."/>
            <person name="Ito M."/>
            <person name="Matsui Y."/>
            <person name="Miyazaki M."/>
            <person name="Murata K."/>
            <person name="Saito Y."/>
            <person name="Sakai S."/>
            <person name="Song C."/>
            <person name="Tasumi E."/>
            <person name="Yamanaka Y."/>
            <person name="Yamaguchi T."/>
            <person name="Kamagata Y."/>
            <person name="Tamaki H."/>
            <person name="Takai K."/>
        </authorList>
    </citation>
    <scope>NUCLEOTIDE SEQUENCE [LARGE SCALE GENOMIC DNA]</scope>
    <source>
        <strain evidence="2 3">MK-D1</strain>
    </source>
</reference>
<proteinExistence type="predicted"/>
<accession>A0A5B9DBC8</accession>
<evidence type="ECO:0000313" key="3">
    <source>
        <dbReference type="Proteomes" id="UP000321408"/>
    </source>
</evidence>
<protein>
    <submittedName>
        <fullName evidence="2">Uncharacterized protein</fullName>
    </submittedName>
</protein>
<sequence length="137" mass="16377">MTRKRIDYKRKNRLTPEFISERAYRQNKHYKDYALNFGSAFRIMKQNFNRDHSEKKGKTSAKIKPTKPTKSKHYKRNKRLLAEITKRITDPQFPIGEQAKFVDIRKKIELQLQTDCYDQQSLEKLVYSALNPPPNPF</sequence>